<feature type="transmembrane region" description="Helical" evidence="1">
    <location>
        <begin position="165"/>
        <end position="183"/>
    </location>
</feature>
<dbReference type="AlphaFoldDB" id="A0A0K1QMZ0"/>
<dbReference type="EMBL" id="CP010945">
    <property type="protein sequence ID" value="AKV06815.1"/>
    <property type="molecule type" value="Genomic_DNA"/>
</dbReference>
<dbReference type="Proteomes" id="UP000017175">
    <property type="component" value="Chromosome"/>
</dbReference>
<proteinExistence type="predicted"/>
<feature type="transmembrane region" description="Helical" evidence="1">
    <location>
        <begin position="223"/>
        <end position="244"/>
    </location>
</feature>
<evidence type="ECO:0000256" key="1">
    <source>
        <dbReference type="SAM" id="Phobius"/>
    </source>
</evidence>
<dbReference type="OrthoDB" id="6713493at2"/>
<accession>A0A0K1QMZ0</accession>
<dbReference type="RefSeq" id="WP_017340329.1">
    <property type="nucleotide sequence ID" value="NZ_CP010945.1"/>
</dbReference>
<organism evidence="2 3">
    <name type="scientific">Pseudomonas fluorescens NCIMB 11764</name>
    <dbReference type="NCBI Taxonomy" id="1221522"/>
    <lineage>
        <taxon>Bacteria</taxon>
        <taxon>Pseudomonadati</taxon>
        <taxon>Pseudomonadota</taxon>
        <taxon>Gammaproteobacteria</taxon>
        <taxon>Pseudomonadales</taxon>
        <taxon>Pseudomonadaceae</taxon>
        <taxon>Pseudomonas</taxon>
    </lineage>
</organism>
<dbReference type="eggNOG" id="ENOG502Z82Y">
    <property type="taxonomic scope" value="Bacteria"/>
</dbReference>
<sequence length="260" mass="28278">MTESYLVTGSYVIQRDHALMDSPLDRALELMEGTALRFSLDAISDEKVRASYMKNIKRMSQQTLADVKAGIITAHEGVQFSHELRNKIMMEHRKFTSAQGLAIVQKKKPDGRTLDSLFDRYSERLFKKKYNSLSPTEQTKIHYTILEAAGRDDASFTKGTQKMRMMGKLGILVTAALATYQILNADNKPKETARQGIIVGSGAVGGLLAGLGVSALCGPGAPICAIAVVLVGSIAGGVAGEAVAHSLDEELEEFSHWDIF</sequence>
<protein>
    <submittedName>
        <fullName evidence="2">Uncharacterized protein</fullName>
    </submittedName>
</protein>
<reference evidence="2 3" key="1">
    <citation type="journal article" date="2012" name="J. Bacteriol.">
        <title>Draft genome sequence of the cyanide-utilizing bacterium Pseudomonas fluorescens strain NCIMB 11764.</title>
        <authorList>
            <person name="Vilo C.A."/>
            <person name="Benedik M.J."/>
            <person name="Kunz D.A."/>
            <person name="Dong Q."/>
        </authorList>
    </citation>
    <scope>NUCLEOTIDE SEQUENCE [LARGE SCALE GENOMIC DNA]</scope>
    <source>
        <strain evidence="2 3">NCIMB 11764</strain>
    </source>
</reference>
<gene>
    <name evidence="2" type="ORF">B723_10545</name>
</gene>
<keyword evidence="1" id="KW-1133">Transmembrane helix</keyword>
<evidence type="ECO:0000313" key="2">
    <source>
        <dbReference type="EMBL" id="AKV06815.1"/>
    </source>
</evidence>
<feature type="transmembrane region" description="Helical" evidence="1">
    <location>
        <begin position="195"/>
        <end position="216"/>
    </location>
</feature>
<name>A0A0K1QMZ0_PSEFL</name>
<evidence type="ECO:0000313" key="3">
    <source>
        <dbReference type="Proteomes" id="UP000017175"/>
    </source>
</evidence>
<keyword evidence="1" id="KW-0472">Membrane</keyword>
<keyword evidence="1" id="KW-0812">Transmembrane</keyword>